<comment type="caution">
    <text evidence="5">The sequence shown here is derived from an EMBL/GenBank/DDBJ whole genome shotgun (WGS) entry which is preliminary data.</text>
</comment>
<dbReference type="EMBL" id="JAVREL010000013">
    <property type="protein sequence ID" value="MDT0345235.1"/>
    <property type="molecule type" value="Genomic_DNA"/>
</dbReference>
<dbReference type="Pfam" id="PF20148">
    <property type="entry name" value="DUF6531"/>
    <property type="match status" value="1"/>
</dbReference>
<dbReference type="InterPro" id="IPR022385">
    <property type="entry name" value="Rhs_assc_core"/>
</dbReference>
<protein>
    <submittedName>
        <fullName evidence="5">RHS repeat-associated core domain-containing protein</fullName>
    </submittedName>
</protein>
<keyword evidence="1" id="KW-0677">Repeat</keyword>
<dbReference type="PANTHER" id="PTHR32305">
    <property type="match status" value="1"/>
</dbReference>
<feature type="domain" description="Teneurin-like YD-shell" evidence="4">
    <location>
        <begin position="644"/>
        <end position="925"/>
    </location>
</feature>
<evidence type="ECO:0000256" key="2">
    <source>
        <dbReference type="SAM" id="MobiDB-lite"/>
    </source>
</evidence>
<reference evidence="6" key="1">
    <citation type="submission" date="2023-07" db="EMBL/GenBank/DDBJ databases">
        <title>30 novel species of actinomycetes from the DSMZ collection.</title>
        <authorList>
            <person name="Nouioui I."/>
        </authorList>
    </citation>
    <scope>NUCLEOTIDE SEQUENCE [LARGE SCALE GENOMIC DNA]</scope>
    <source>
        <strain evidence="6">DSM 44938</strain>
    </source>
</reference>
<gene>
    <name evidence="5" type="ORF">RM590_21900</name>
</gene>
<dbReference type="Pfam" id="PF05593">
    <property type="entry name" value="RHS_repeat"/>
    <property type="match status" value="7"/>
</dbReference>
<organism evidence="5 6">
    <name type="scientific">Streptomyces litchfieldiae</name>
    <dbReference type="NCBI Taxonomy" id="3075543"/>
    <lineage>
        <taxon>Bacteria</taxon>
        <taxon>Bacillati</taxon>
        <taxon>Actinomycetota</taxon>
        <taxon>Actinomycetes</taxon>
        <taxon>Kitasatosporales</taxon>
        <taxon>Streptomycetaceae</taxon>
        <taxon>Streptomyces</taxon>
    </lineage>
</organism>
<accession>A0ABU2MUN1</accession>
<dbReference type="Pfam" id="PF25023">
    <property type="entry name" value="TEN_YD-shell"/>
    <property type="match status" value="1"/>
</dbReference>
<evidence type="ECO:0000313" key="6">
    <source>
        <dbReference type="Proteomes" id="UP001183246"/>
    </source>
</evidence>
<evidence type="ECO:0000259" key="3">
    <source>
        <dbReference type="Pfam" id="PF20148"/>
    </source>
</evidence>
<feature type="compositionally biased region" description="Low complexity" evidence="2">
    <location>
        <begin position="454"/>
        <end position="467"/>
    </location>
</feature>
<name>A0ABU2MUN1_9ACTN</name>
<dbReference type="InterPro" id="IPR006530">
    <property type="entry name" value="YD"/>
</dbReference>
<dbReference type="InterPro" id="IPR050708">
    <property type="entry name" value="T6SS_VgrG/RHS"/>
</dbReference>
<dbReference type="NCBIfam" id="TIGR03696">
    <property type="entry name" value="Rhs_assc_core"/>
    <property type="match status" value="1"/>
</dbReference>
<dbReference type="PANTHER" id="PTHR32305:SF15">
    <property type="entry name" value="PROTEIN RHSA-RELATED"/>
    <property type="match status" value="1"/>
</dbReference>
<dbReference type="InterPro" id="IPR056823">
    <property type="entry name" value="TEN-like_YD-shell"/>
</dbReference>
<sequence>MNEPRTSHHHRIEGRMAGLAAEHRGAPAPPKPPVRPGTGGTDPAAARGLDPATGSVVLGAVDIELPGVLPLVLERHFHGRRRSGRRFGKAWASTLDQCLVLRPRGVRLLTEDGRVLEYPVPPPGTAVLPVTGPRWPLEWDGAPGGPMTVRRPETGRALRYAPVPGAPGAALPLIAVEDRNGNGVRVEYDGDGLPCAVAGTDGHRVAVGTEDGRVTGLWLPGEPGEPPLRRFHYDAAGRLCAVEGPNGPAAKLSYDANGRLTGYADGTGEGCRYTYGGDGRVTAVEGPDGRGTATPAHDPGERRTSLTDSLGHTTVYAYDEHRRIVAVTDPLGQTTRWEWDELGRPVGVIDPLGRATRYAYGASGGVASVTHPDGTVVRAEYDALGRVTAVVQEDGERWEFTLDERGNRRSERAPDGTVTTFGLDARGARVAVTDALGGVWRIEPDAAGRPAAVTDPTGRTTRAAAGPAPAPRPADDVELTRVTDSEGRPTCLTDARGTSWTYAYDPAGRLVEESDSTGHSVRYRHDAAGQPVGWTNSAGQRVSHTFDGRGRLVEQRSDSDIARFRYDAAGRLVSAANGETEVSWERDAATGAVLAETCNGRTVRFRYDALGRLTERQAPSGAVGRFEYDGAGRPACLRAGELCLEFAYDAGGCETERRLGGTEAALRQEWNAAGRLVAQVLPTGARRVFRYREDGLPVAVEDPAAGTLALSLDAGGRVLAAEGPGGRVEFTHDPDGGLAGAGSRTDGQGRVVQAAGGRGLSWDALDRLTDVVTPEGQHWHYVYDPLGRRVAKQLLDDYGSVVEQTVFVWEGVKLAEEIAPDGSAVGWHWARRGHRPLARTEHGDGGRDFAIVTDAIGTPSELVDAAGGVAWRRRASFWGAPEGGADAMALCPFGFPGQYLDGETGLFHNGRRYYDPAAARYLSPDPRGLGPAPYAYVTHPLAFAAPLGLPGGTPERAPAFTPGDVPGPDQVLRARW</sequence>
<feature type="region of interest" description="Disordered" evidence="2">
    <location>
        <begin position="17"/>
        <end position="49"/>
    </location>
</feature>
<evidence type="ECO:0000256" key="1">
    <source>
        <dbReference type="ARBA" id="ARBA00022737"/>
    </source>
</evidence>
<evidence type="ECO:0000259" key="4">
    <source>
        <dbReference type="Pfam" id="PF25023"/>
    </source>
</evidence>
<dbReference type="Gene3D" id="2.180.10.10">
    <property type="entry name" value="RHS repeat-associated core"/>
    <property type="match status" value="4"/>
</dbReference>
<feature type="domain" description="DUF6531" evidence="3">
    <location>
        <begin position="50"/>
        <end position="118"/>
    </location>
</feature>
<evidence type="ECO:0000313" key="5">
    <source>
        <dbReference type="EMBL" id="MDT0345235.1"/>
    </source>
</evidence>
<dbReference type="Proteomes" id="UP001183246">
    <property type="component" value="Unassembled WGS sequence"/>
</dbReference>
<feature type="region of interest" description="Disordered" evidence="2">
    <location>
        <begin position="282"/>
        <end position="307"/>
    </location>
</feature>
<dbReference type="RefSeq" id="WP_311706363.1">
    <property type="nucleotide sequence ID" value="NZ_JAVREL010000013.1"/>
</dbReference>
<proteinExistence type="predicted"/>
<dbReference type="InterPro" id="IPR031325">
    <property type="entry name" value="RHS_repeat"/>
</dbReference>
<dbReference type="InterPro" id="IPR045351">
    <property type="entry name" value="DUF6531"/>
</dbReference>
<keyword evidence="6" id="KW-1185">Reference proteome</keyword>
<dbReference type="SUPFAM" id="SSF101898">
    <property type="entry name" value="NHL repeat"/>
    <property type="match status" value="1"/>
</dbReference>
<dbReference type="NCBIfam" id="TIGR01643">
    <property type="entry name" value="YD_repeat_2x"/>
    <property type="match status" value="9"/>
</dbReference>
<feature type="region of interest" description="Disordered" evidence="2">
    <location>
        <begin position="448"/>
        <end position="476"/>
    </location>
</feature>